<dbReference type="PANTHER" id="PTHR32234">
    <property type="entry name" value="THIOL:DISULFIDE INTERCHANGE PROTEIN DSBD"/>
    <property type="match status" value="1"/>
</dbReference>
<dbReference type="EMBL" id="JAZDQU010000001">
    <property type="protein sequence ID" value="MEE1884557.1"/>
    <property type="molecule type" value="Genomic_DNA"/>
</dbReference>
<evidence type="ECO:0000313" key="4">
    <source>
        <dbReference type="Proteomes" id="UP001337681"/>
    </source>
</evidence>
<evidence type="ECO:0000259" key="2">
    <source>
        <dbReference type="PROSITE" id="PS51352"/>
    </source>
</evidence>
<evidence type="ECO:0000256" key="1">
    <source>
        <dbReference type="SAM" id="SignalP"/>
    </source>
</evidence>
<reference evidence="3 4" key="1">
    <citation type="submission" date="2024-01" db="EMBL/GenBank/DDBJ databases">
        <title>Pedobacter sp. nov., isolated from oil-contaminated soil.</title>
        <authorList>
            <person name="Le N.T.T."/>
        </authorList>
    </citation>
    <scope>NUCLEOTIDE SEQUENCE [LARGE SCALE GENOMIC DNA]</scope>
    <source>
        <strain evidence="3 4">VNH31</strain>
    </source>
</reference>
<name>A0ABU7GZR6_9SPHI</name>
<dbReference type="PANTHER" id="PTHR32234:SF0">
    <property type="entry name" value="THIOL:DISULFIDE INTERCHANGE PROTEIN DSBD"/>
    <property type="match status" value="1"/>
</dbReference>
<proteinExistence type="predicted"/>
<feature type="signal peptide" evidence="1">
    <location>
        <begin position="1"/>
        <end position="19"/>
    </location>
</feature>
<organism evidence="3 4">
    <name type="scientific">Pedobacter flavus</name>
    <dbReference type="NCBI Taxonomy" id="3113906"/>
    <lineage>
        <taxon>Bacteria</taxon>
        <taxon>Pseudomonadati</taxon>
        <taxon>Bacteroidota</taxon>
        <taxon>Sphingobacteriia</taxon>
        <taxon>Sphingobacteriales</taxon>
        <taxon>Sphingobacteriaceae</taxon>
        <taxon>Pedobacter</taxon>
    </lineage>
</organism>
<keyword evidence="1" id="KW-0732">Signal</keyword>
<dbReference type="Pfam" id="PF13899">
    <property type="entry name" value="Thioredoxin_7"/>
    <property type="match status" value="1"/>
</dbReference>
<dbReference type="RefSeq" id="WP_330145471.1">
    <property type="nucleotide sequence ID" value="NZ_JAZDQU010000001.1"/>
</dbReference>
<evidence type="ECO:0000313" key="3">
    <source>
        <dbReference type="EMBL" id="MEE1884557.1"/>
    </source>
</evidence>
<keyword evidence="4" id="KW-1185">Reference proteome</keyword>
<protein>
    <submittedName>
        <fullName evidence="3">Thioredoxin family protein</fullName>
    </submittedName>
</protein>
<sequence length="164" mass="18715">MKKLFTLIIAVFLTATVFGQDKTAINIYNPKADAKAEIAAAVAKAKAEKKHVFIQVGGNWCVWCIRFHDLVKATPELKNYLDENYETVLLNWSPENKNEELMKKFNFPGRFGFPVFLILDGDGNLIHTQNSEYLEEGEGHSVKKILDFLKNWNYGALLPENNTY</sequence>
<dbReference type="InterPro" id="IPR013766">
    <property type="entry name" value="Thioredoxin_domain"/>
</dbReference>
<dbReference type="Gene3D" id="3.40.30.10">
    <property type="entry name" value="Glutaredoxin"/>
    <property type="match status" value="1"/>
</dbReference>
<dbReference type="SUPFAM" id="SSF52833">
    <property type="entry name" value="Thioredoxin-like"/>
    <property type="match status" value="1"/>
</dbReference>
<dbReference type="PROSITE" id="PS51352">
    <property type="entry name" value="THIOREDOXIN_2"/>
    <property type="match status" value="1"/>
</dbReference>
<feature type="domain" description="Thioredoxin" evidence="2">
    <location>
        <begin position="16"/>
        <end position="151"/>
    </location>
</feature>
<accession>A0ABU7GZR6</accession>
<feature type="chain" id="PRO_5045922633" evidence="1">
    <location>
        <begin position="20"/>
        <end position="164"/>
    </location>
</feature>
<comment type="caution">
    <text evidence="3">The sequence shown here is derived from an EMBL/GenBank/DDBJ whole genome shotgun (WGS) entry which is preliminary data.</text>
</comment>
<dbReference type="Proteomes" id="UP001337681">
    <property type="component" value="Unassembled WGS sequence"/>
</dbReference>
<gene>
    <name evidence="3" type="ORF">VRU49_03890</name>
</gene>
<dbReference type="InterPro" id="IPR036249">
    <property type="entry name" value="Thioredoxin-like_sf"/>
</dbReference>